<feature type="non-terminal residue" evidence="2">
    <location>
        <position position="369"/>
    </location>
</feature>
<dbReference type="InterPro" id="IPR029044">
    <property type="entry name" value="Nucleotide-diphossugar_trans"/>
</dbReference>
<comment type="caution">
    <text evidence="2">The sequence shown here is derived from an EMBL/GenBank/DDBJ whole genome shotgun (WGS) entry which is preliminary data.</text>
</comment>
<reference evidence="2" key="1">
    <citation type="journal article" date="2015" name="Nature">
        <title>Complex archaea that bridge the gap between prokaryotes and eukaryotes.</title>
        <authorList>
            <person name="Spang A."/>
            <person name="Saw J.H."/>
            <person name="Jorgensen S.L."/>
            <person name="Zaremba-Niedzwiedzka K."/>
            <person name="Martijn J."/>
            <person name="Lind A.E."/>
            <person name="van Eijk R."/>
            <person name="Schleper C."/>
            <person name="Guy L."/>
            <person name="Ettema T.J."/>
        </authorList>
    </citation>
    <scope>NUCLEOTIDE SEQUENCE</scope>
</reference>
<name>A0A0F9D7Z9_9ZZZZ</name>
<dbReference type="CDD" id="cd21109">
    <property type="entry name" value="SPASM"/>
    <property type="match status" value="1"/>
</dbReference>
<feature type="domain" description="4Fe4S-binding SPASM" evidence="1">
    <location>
        <begin position="11"/>
        <end position="80"/>
    </location>
</feature>
<dbReference type="Gene3D" id="3.20.20.70">
    <property type="entry name" value="Aldolase class I"/>
    <property type="match status" value="1"/>
</dbReference>
<dbReference type="AlphaFoldDB" id="A0A0F9D7Z9"/>
<evidence type="ECO:0000259" key="1">
    <source>
        <dbReference type="Pfam" id="PF13186"/>
    </source>
</evidence>
<protein>
    <recommendedName>
        <fullName evidence="1">4Fe4S-binding SPASM domain-containing protein</fullName>
    </recommendedName>
</protein>
<dbReference type="Pfam" id="PF13186">
    <property type="entry name" value="SPASM"/>
    <property type="match status" value="1"/>
</dbReference>
<dbReference type="Gene3D" id="3.90.550.10">
    <property type="entry name" value="Spore Coat Polysaccharide Biosynthesis Protein SpsA, Chain A"/>
    <property type="match status" value="1"/>
</dbReference>
<dbReference type="SUPFAM" id="SSF53448">
    <property type="entry name" value="Nucleotide-diphospho-sugar transferases"/>
    <property type="match status" value="1"/>
</dbReference>
<accession>A0A0F9D7Z9</accession>
<evidence type="ECO:0000313" key="2">
    <source>
        <dbReference type="EMBL" id="KKL08218.1"/>
    </source>
</evidence>
<sequence>MPINSGYCKNAEPWNTAYALYDGRVVPCCHWWASTKPTSFNICGTLKEGCNILDIWNGTVFNSIRHTVQQGDVLLQCRGCGLAGGIKDEYRCALTDHVSPDQKVGEQFDILVTLHNNSEWLTPFLTSLVNTLFDKGIRVYIADGSNDEVHAKVISICNKFRNNIPNINIFRTTAKGHPLSILETLVSVDLHEYVCVCDVDVVMLREHWDAFIRQQIDEGITMIASCPRFKTYAELHFLVARRSVMLESEFRHGPSMACYPNFDWDEDVQSINVDSGDGEHQMLTYLELKLGGKFLAFDKVADFAPYWGHLVFDKQGKEFLYHNYWSARTKDGCRHPVPDICFQAHYRHILSAGHNASRVAEYIQKVYPS</sequence>
<dbReference type="EMBL" id="LAZR01042969">
    <property type="protein sequence ID" value="KKL08218.1"/>
    <property type="molecule type" value="Genomic_DNA"/>
</dbReference>
<dbReference type="InterPro" id="IPR023885">
    <property type="entry name" value="4Fe4S-binding_SPASM_dom"/>
</dbReference>
<dbReference type="InterPro" id="IPR013785">
    <property type="entry name" value="Aldolase_TIM"/>
</dbReference>
<organism evidence="2">
    <name type="scientific">marine sediment metagenome</name>
    <dbReference type="NCBI Taxonomy" id="412755"/>
    <lineage>
        <taxon>unclassified sequences</taxon>
        <taxon>metagenomes</taxon>
        <taxon>ecological metagenomes</taxon>
    </lineage>
</organism>
<proteinExistence type="predicted"/>
<gene>
    <name evidence="2" type="ORF">LCGC14_2578070</name>
</gene>